<sequence length="93" mass="10446">MAKTQALRYFLLLTLSSTYLGAALPCPSHASDNCLTSVSFISFQLVLPSPELHTNSIHKNAEAHRYLPQPTQPMNDPKVYVLRNLMAHMETYV</sequence>
<dbReference type="AlphaFoldDB" id="A0A8T2UJ61"/>
<evidence type="ECO:0000313" key="2">
    <source>
        <dbReference type="EMBL" id="KAH7433873.1"/>
    </source>
</evidence>
<keyword evidence="3" id="KW-1185">Reference proteome</keyword>
<keyword evidence="1" id="KW-0732">Signal</keyword>
<feature type="signal peptide" evidence="1">
    <location>
        <begin position="1"/>
        <end position="23"/>
    </location>
</feature>
<evidence type="ECO:0000256" key="1">
    <source>
        <dbReference type="SAM" id="SignalP"/>
    </source>
</evidence>
<name>A0A8T2UJ61_CERRI</name>
<comment type="caution">
    <text evidence="2">The sequence shown here is derived from an EMBL/GenBank/DDBJ whole genome shotgun (WGS) entry which is preliminary data.</text>
</comment>
<dbReference type="Proteomes" id="UP000825935">
    <property type="component" value="Chromosome 7"/>
</dbReference>
<gene>
    <name evidence="2" type="ORF">KP509_07G090400</name>
</gene>
<reference evidence="2" key="1">
    <citation type="submission" date="2021-08" db="EMBL/GenBank/DDBJ databases">
        <title>WGS assembly of Ceratopteris richardii.</title>
        <authorList>
            <person name="Marchant D.B."/>
            <person name="Chen G."/>
            <person name="Jenkins J."/>
            <person name="Shu S."/>
            <person name="Leebens-Mack J."/>
            <person name="Grimwood J."/>
            <person name="Schmutz J."/>
            <person name="Soltis P."/>
            <person name="Soltis D."/>
            <person name="Chen Z.-H."/>
        </authorList>
    </citation>
    <scope>NUCLEOTIDE SEQUENCE</scope>
    <source>
        <strain evidence="2">Whitten #5841</strain>
        <tissue evidence="2">Leaf</tissue>
    </source>
</reference>
<proteinExistence type="predicted"/>
<protein>
    <submittedName>
        <fullName evidence="2">Uncharacterized protein</fullName>
    </submittedName>
</protein>
<organism evidence="2 3">
    <name type="scientific">Ceratopteris richardii</name>
    <name type="common">Triangle waterfern</name>
    <dbReference type="NCBI Taxonomy" id="49495"/>
    <lineage>
        <taxon>Eukaryota</taxon>
        <taxon>Viridiplantae</taxon>
        <taxon>Streptophyta</taxon>
        <taxon>Embryophyta</taxon>
        <taxon>Tracheophyta</taxon>
        <taxon>Polypodiopsida</taxon>
        <taxon>Polypodiidae</taxon>
        <taxon>Polypodiales</taxon>
        <taxon>Pteridineae</taxon>
        <taxon>Pteridaceae</taxon>
        <taxon>Parkerioideae</taxon>
        <taxon>Ceratopteris</taxon>
    </lineage>
</organism>
<feature type="chain" id="PRO_5035878232" evidence="1">
    <location>
        <begin position="24"/>
        <end position="93"/>
    </location>
</feature>
<evidence type="ECO:0000313" key="3">
    <source>
        <dbReference type="Proteomes" id="UP000825935"/>
    </source>
</evidence>
<accession>A0A8T2UJ61</accession>
<dbReference type="EMBL" id="CM035412">
    <property type="protein sequence ID" value="KAH7433873.1"/>
    <property type="molecule type" value="Genomic_DNA"/>
</dbReference>